<proteinExistence type="predicted"/>
<reference evidence="1" key="3">
    <citation type="submission" date="2025-09" db="UniProtKB">
        <authorList>
            <consortium name="Ensembl"/>
        </authorList>
    </citation>
    <scope>IDENTIFICATION</scope>
</reference>
<dbReference type="PANTHER" id="PTHR47018">
    <property type="entry name" value="CXC DOMAIN-CONTAINING PROTEIN-RELATED"/>
    <property type="match status" value="1"/>
</dbReference>
<organism evidence="1 2">
    <name type="scientific">Latimeria chalumnae</name>
    <name type="common">Coelacanth</name>
    <dbReference type="NCBI Taxonomy" id="7897"/>
    <lineage>
        <taxon>Eukaryota</taxon>
        <taxon>Metazoa</taxon>
        <taxon>Chordata</taxon>
        <taxon>Craniata</taxon>
        <taxon>Vertebrata</taxon>
        <taxon>Euteleostomi</taxon>
        <taxon>Coelacanthiformes</taxon>
        <taxon>Coelacanthidae</taxon>
        <taxon>Latimeria</taxon>
    </lineage>
</organism>
<name>H3A078_LATCH</name>
<reference evidence="1" key="2">
    <citation type="submission" date="2025-08" db="UniProtKB">
        <authorList>
            <consortium name="Ensembl"/>
        </authorList>
    </citation>
    <scope>IDENTIFICATION</scope>
</reference>
<dbReference type="GeneTree" id="ENSGT00660000097476"/>
<dbReference type="OMA" id="ANDNIHY"/>
<dbReference type="eggNOG" id="ENOG502SHTP">
    <property type="taxonomic scope" value="Eukaryota"/>
</dbReference>
<dbReference type="PANTHER" id="PTHR47018:SF1">
    <property type="entry name" value="TESMIN_TSO1-LIKE CXC DOMAIN-CONTAINING PROTEIN"/>
    <property type="match status" value="1"/>
</dbReference>
<reference evidence="2" key="1">
    <citation type="submission" date="2011-08" db="EMBL/GenBank/DDBJ databases">
        <title>The draft genome of Latimeria chalumnae.</title>
        <authorList>
            <person name="Di Palma F."/>
            <person name="Alfoldi J."/>
            <person name="Johnson J."/>
            <person name="Berlin A."/>
            <person name="Gnerre S."/>
            <person name="Jaffe D."/>
            <person name="MacCallum I."/>
            <person name="Young S."/>
            <person name="Walker B.J."/>
            <person name="Lander E."/>
            <person name="Lindblad-Toh K."/>
        </authorList>
    </citation>
    <scope>NUCLEOTIDE SEQUENCE [LARGE SCALE GENOMIC DNA]</scope>
    <source>
        <strain evidence="2">Wild caught</strain>
    </source>
</reference>
<evidence type="ECO:0000313" key="2">
    <source>
        <dbReference type="Proteomes" id="UP000008672"/>
    </source>
</evidence>
<dbReference type="AlphaFoldDB" id="H3A078"/>
<dbReference type="EMBL" id="AFYH01259066">
    <property type="status" value="NOT_ANNOTATED_CDS"/>
    <property type="molecule type" value="Genomic_DNA"/>
</dbReference>
<evidence type="ECO:0000313" key="1">
    <source>
        <dbReference type="Ensembl" id="ENSLACP00000003049.1"/>
    </source>
</evidence>
<protein>
    <submittedName>
        <fullName evidence="1">Uncharacterized protein</fullName>
    </submittedName>
</protein>
<sequence length="400" mass="45611">INFEDWCERRKLQSPQFQFWYLVLNMELTILILIQSFREVNFTLYREALSELIPLFSANDNIHYARWLPSHLRYMMPIEQQHAHLAREFHKGNFVIHKSGMEFSALTIDQAHEHNDAVVKGDGGAISLTEDPSALRKWQVATGPGESHLVVDYEAVSGTKDAMKTSSHHEQTEATQRTFFENVNILPLHTSKTFDDYTREDILPKLESYCTKYKRTDIVFDVFWQSSLKRSKWGKGIRRRATETSKIPTNWWSFLHDDNNKIELFYFLADKIAETVIMTKGENIISNQMICLEDMAPCTHEEADTCIFIHARHATMEGNKVLMIDANGTGVVVIAISVLASLKELGLEKMWIAFGQGKIPIHDIVSTIGPVKASGIPFFHAFSGCDVVSAFHGKGKKSAW</sequence>
<dbReference type="InParanoid" id="H3A078"/>
<dbReference type="Proteomes" id="UP000008672">
    <property type="component" value="Unassembled WGS sequence"/>
</dbReference>
<dbReference type="Ensembl" id="ENSLACT00000003076.1">
    <property type="protein sequence ID" value="ENSLACP00000003049.1"/>
    <property type="gene ID" value="ENSLACG00000002727.1"/>
</dbReference>
<accession>H3A078</accession>
<keyword evidence="2" id="KW-1185">Reference proteome</keyword>
<dbReference type="HOGENOM" id="CLU_689916_0_0_1"/>